<evidence type="ECO:0000256" key="2">
    <source>
        <dbReference type="SAM" id="MobiDB-lite"/>
    </source>
</evidence>
<accession>A0A2T7NPW2</accession>
<dbReference type="EMBL" id="PZQS01000010">
    <property type="protein sequence ID" value="PVD23208.1"/>
    <property type="molecule type" value="Genomic_DNA"/>
</dbReference>
<sequence>MSHSDRDRAKEKAARLLKKQGSLTSLNSSEATLRHGDRLSRFETTSTVSYMDEPGHDEHFKPPARYENTYQLEPAKKFHTPLSKASCRMYWMVIKAKVKELMIPRYKIICLVHIGQMGDQGIRIGSRCLWDHVNDSFACSEFKNNSLYAIASVYGVYYE</sequence>
<dbReference type="Gene3D" id="3.30.1140.40">
    <property type="entry name" value="Tctex-1"/>
    <property type="match status" value="1"/>
</dbReference>
<gene>
    <name evidence="3" type="ORF">C0Q70_16471</name>
</gene>
<feature type="region of interest" description="Disordered" evidence="2">
    <location>
        <begin position="1"/>
        <end position="21"/>
    </location>
</feature>
<dbReference type="GO" id="GO:0005868">
    <property type="term" value="C:cytoplasmic dynein complex"/>
    <property type="evidence" value="ECO:0007669"/>
    <property type="project" value="TreeGrafter"/>
</dbReference>
<evidence type="ECO:0000256" key="1">
    <source>
        <dbReference type="ARBA" id="ARBA00005361"/>
    </source>
</evidence>
<dbReference type="PANTHER" id="PTHR21255:SF65">
    <property type="entry name" value="TCTEX1 DOMAIN-CONTAINING PROTEIN 2"/>
    <property type="match status" value="1"/>
</dbReference>
<comment type="caution">
    <text evidence="3">The sequence shown here is derived from an EMBL/GenBank/DDBJ whole genome shotgun (WGS) entry which is preliminary data.</text>
</comment>
<name>A0A2T7NPW2_POMCA</name>
<keyword evidence="4" id="KW-1185">Reference proteome</keyword>
<dbReference type="GO" id="GO:0005737">
    <property type="term" value="C:cytoplasm"/>
    <property type="evidence" value="ECO:0007669"/>
    <property type="project" value="TreeGrafter"/>
</dbReference>
<dbReference type="GO" id="GO:0007018">
    <property type="term" value="P:microtubule-based movement"/>
    <property type="evidence" value="ECO:0007669"/>
    <property type="project" value="TreeGrafter"/>
</dbReference>
<proteinExistence type="inferred from homology"/>
<dbReference type="AlphaFoldDB" id="A0A2T7NPW2"/>
<protein>
    <recommendedName>
        <fullName evidence="5">Dynein light chain</fullName>
    </recommendedName>
</protein>
<dbReference type="PANTHER" id="PTHR21255">
    <property type="entry name" value="T-COMPLEX-ASSOCIATED-TESTIS-EXPRESSED 1/ DYNEIN LIGHT CHAIN"/>
    <property type="match status" value="1"/>
</dbReference>
<reference evidence="3 4" key="1">
    <citation type="submission" date="2018-04" db="EMBL/GenBank/DDBJ databases">
        <title>The genome of golden apple snail Pomacea canaliculata provides insight into stress tolerance and invasive adaptation.</title>
        <authorList>
            <person name="Liu C."/>
            <person name="Liu B."/>
            <person name="Ren Y."/>
            <person name="Zhang Y."/>
            <person name="Wang H."/>
            <person name="Li S."/>
            <person name="Jiang F."/>
            <person name="Yin L."/>
            <person name="Zhang G."/>
            <person name="Qian W."/>
            <person name="Fan W."/>
        </authorList>
    </citation>
    <scope>NUCLEOTIDE SEQUENCE [LARGE SCALE GENOMIC DNA]</scope>
    <source>
        <strain evidence="3">SZHN2017</strain>
        <tissue evidence="3">Muscle</tissue>
    </source>
</reference>
<organism evidence="3 4">
    <name type="scientific">Pomacea canaliculata</name>
    <name type="common">Golden apple snail</name>
    <dbReference type="NCBI Taxonomy" id="400727"/>
    <lineage>
        <taxon>Eukaryota</taxon>
        <taxon>Metazoa</taxon>
        <taxon>Spiralia</taxon>
        <taxon>Lophotrochozoa</taxon>
        <taxon>Mollusca</taxon>
        <taxon>Gastropoda</taxon>
        <taxon>Caenogastropoda</taxon>
        <taxon>Architaenioglossa</taxon>
        <taxon>Ampullarioidea</taxon>
        <taxon>Ampullariidae</taxon>
        <taxon>Pomacea</taxon>
    </lineage>
</organism>
<comment type="similarity">
    <text evidence="1">Belongs to the dynein light chain Tctex-type family.</text>
</comment>
<evidence type="ECO:0008006" key="5">
    <source>
        <dbReference type="Google" id="ProtNLM"/>
    </source>
</evidence>
<dbReference type="STRING" id="400727.A0A2T7NPW2"/>
<feature type="compositionally biased region" description="Basic and acidic residues" evidence="2">
    <location>
        <begin position="1"/>
        <end position="14"/>
    </location>
</feature>
<dbReference type="OrthoDB" id="10248487at2759"/>
<dbReference type="Proteomes" id="UP000245119">
    <property type="component" value="Linkage Group LG10"/>
</dbReference>
<dbReference type="InterPro" id="IPR038586">
    <property type="entry name" value="Tctex-1-like_sf"/>
</dbReference>
<evidence type="ECO:0000313" key="3">
    <source>
        <dbReference type="EMBL" id="PVD23208.1"/>
    </source>
</evidence>
<dbReference type="InterPro" id="IPR005334">
    <property type="entry name" value="Tctex-1-like"/>
</dbReference>
<evidence type="ECO:0000313" key="4">
    <source>
        <dbReference type="Proteomes" id="UP000245119"/>
    </source>
</evidence>
<dbReference type="GO" id="GO:0045505">
    <property type="term" value="F:dynein intermediate chain binding"/>
    <property type="evidence" value="ECO:0007669"/>
    <property type="project" value="TreeGrafter"/>
</dbReference>
<dbReference type="Pfam" id="PF03645">
    <property type="entry name" value="Tctex-1"/>
    <property type="match status" value="1"/>
</dbReference>